<dbReference type="AlphaFoldDB" id="A0A0T9KLN3"/>
<protein>
    <submittedName>
        <fullName evidence="1">Uncharacterized protein conserved in bacteria</fullName>
    </submittedName>
</protein>
<dbReference type="RefSeq" id="WP_050118258.1">
    <property type="nucleotide sequence ID" value="NZ_CAWMAB010000001.1"/>
</dbReference>
<sequence>MQYFYNSRLGETRFTMSDGGLLCKDVPIGRTGVQLYGGEELDDIEPDSDGEILVERTEDEVFRPETLASFEGMTFTVSHPIEDVTPDNWGRYAAGHVQNVRRGTGDQSDLMIADIVVKKAEAIKVILEDGVDQISAGYDAEYQQTARGKARQYDIIANHVALVPTGRAGKRCSIGDSKRMTTNNTWLAKLRRAIKTKDAAAMEEAMESVPSELTSDEGTGELPKAINITINPQQPLPKQEPELDAIATNDSGDIETRVAAMEATLAAILEKLGSTTDADPDEEEEGRRITSDAAYHQDVVSRAELIVPGIKLPEGGKLASFKRTVLDAAFKTTEGEKLLKGIVGDKPDFAKMPKLSLDAAFIAASEIAKGRNNIQLNHRTTDSAAPNRRPTAADLNKQNAAFWAKKGN</sequence>
<reference evidence="1 2" key="1">
    <citation type="submission" date="2015-03" db="EMBL/GenBank/DDBJ databases">
        <authorList>
            <person name="Murphy D."/>
        </authorList>
    </citation>
    <scope>NUCLEOTIDE SEQUENCE [LARGE SCALE GENOMIC DNA]</scope>
    <source>
        <strain evidence="1 2">FCF326</strain>
    </source>
</reference>
<dbReference type="EMBL" id="CPYI01000001">
    <property type="protein sequence ID" value="CNE11275.1"/>
    <property type="molecule type" value="Genomic_DNA"/>
</dbReference>
<dbReference type="Pfam" id="PF09979">
    <property type="entry name" value="DUF2213"/>
    <property type="match status" value="1"/>
</dbReference>
<gene>
    <name evidence="1" type="ORF">ERS008491_00460</name>
</gene>
<proteinExistence type="predicted"/>
<dbReference type="Proteomes" id="UP000045824">
    <property type="component" value="Unassembled WGS sequence"/>
</dbReference>
<dbReference type="InterPro" id="IPR016913">
    <property type="entry name" value="UCP029215"/>
</dbReference>
<organism evidence="1 2">
    <name type="scientific">Yersinia kristensenii</name>
    <dbReference type="NCBI Taxonomy" id="28152"/>
    <lineage>
        <taxon>Bacteria</taxon>
        <taxon>Pseudomonadati</taxon>
        <taxon>Pseudomonadota</taxon>
        <taxon>Gammaproteobacteria</taxon>
        <taxon>Enterobacterales</taxon>
        <taxon>Yersiniaceae</taxon>
        <taxon>Yersinia</taxon>
    </lineage>
</organism>
<name>A0A0T9KLN3_YERKR</name>
<evidence type="ECO:0000313" key="2">
    <source>
        <dbReference type="Proteomes" id="UP000045824"/>
    </source>
</evidence>
<evidence type="ECO:0000313" key="1">
    <source>
        <dbReference type="EMBL" id="CNE11275.1"/>
    </source>
</evidence>
<accession>A0A0T9KLN3</accession>
<dbReference type="PIRSF" id="PIRSF029215">
    <property type="entry name" value="UCP029215"/>
    <property type="match status" value="1"/>
</dbReference>